<comment type="caution">
    <text evidence="2">The sequence shown here is derived from an EMBL/GenBank/DDBJ whole genome shotgun (WGS) entry which is preliminary data.</text>
</comment>
<evidence type="ECO:0000313" key="3">
    <source>
        <dbReference type="Proteomes" id="UP000823769"/>
    </source>
</evidence>
<protein>
    <submittedName>
        <fullName evidence="2">Uncharacterized protein</fullName>
    </submittedName>
</protein>
<dbReference type="EMBL" id="JADILW010000007">
    <property type="protein sequence ID" value="MBO8479561.1"/>
    <property type="molecule type" value="Genomic_DNA"/>
</dbReference>
<feature type="signal peptide" evidence="1">
    <location>
        <begin position="1"/>
        <end position="22"/>
    </location>
</feature>
<dbReference type="Proteomes" id="UP000823769">
    <property type="component" value="Unassembled WGS sequence"/>
</dbReference>
<evidence type="ECO:0000256" key="1">
    <source>
        <dbReference type="SAM" id="SignalP"/>
    </source>
</evidence>
<keyword evidence="1" id="KW-0732">Signal</keyword>
<dbReference type="PROSITE" id="PS51257">
    <property type="entry name" value="PROKAR_LIPOPROTEIN"/>
    <property type="match status" value="1"/>
</dbReference>
<dbReference type="AlphaFoldDB" id="A0A9D9IWX2"/>
<evidence type="ECO:0000313" key="2">
    <source>
        <dbReference type="EMBL" id="MBO8479561.1"/>
    </source>
</evidence>
<accession>A0A9D9IWX2</accession>
<organism evidence="2 3">
    <name type="scientific">Candidatus Cryptobacteroides avistercoris</name>
    <dbReference type="NCBI Taxonomy" id="2840758"/>
    <lineage>
        <taxon>Bacteria</taxon>
        <taxon>Pseudomonadati</taxon>
        <taxon>Bacteroidota</taxon>
        <taxon>Bacteroidia</taxon>
        <taxon>Bacteroidales</taxon>
        <taxon>Candidatus Cryptobacteroides</taxon>
    </lineage>
</organism>
<feature type="chain" id="PRO_5039309240" evidence="1">
    <location>
        <begin position="23"/>
        <end position="524"/>
    </location>
</feature>
<reference evidence="2" key="2">
    <citation type="journal article" date="2021" name="PeerJ">
        <title>Extensive microbial diversity within the chicken gut microbiome revealed by metagenomics and culture.</title>
        <authorList>
            <person name="Gilroy R."/>
            <person name="Ravi A."/>
            <person name="Getino M."/>
            <person name="Pursley I."/>
            <person name="Horton D.L."/>
            <person name="Alikhan N.F."/>
            <person name="Baker D."/>
            <person name="Gharbi K."/>
            <person name="Hall N."/>
            <person name="Watson M."/>
            <person name="Adriaenssens E.M."/>
            <person name="Foster-Nyarko E."/>
            <person name="Jarju S."/>
            <person name="Secka A."/>
            <person name="Antonio M."/>
            <person name="Oren A."/>
            <person name="Chaudhuri R.R."/>
            <person name="La Ragione R."/>
            <person name="Hildebrand F."/>
            <person name="Pallen M.J."/>
        </authorList>
    </citation>
    <scope>NUCLEOTIDE SEQUENCE</scope>
    <source>
        <strain evidence="2">B3-1481</strain>
    </source>
</reference>
<gene>
    <name evidence="2" type="ORF">IAB76_00405</name>
</gene>
<name>A0A9D9IWX2_9BACT</name>
<proteinExistence type="predicted"/>
<reference evidence="2" key="1">
    <citation type="submission" date="2020-10" db="EMBL/GenBank/DDBJ databases">
        <authorList>
            <person name="Gilroy R."/>
        </authorList>
    </citation>
    <scope>NUCLEOTIDE SEQUENCE</scope>
    <source>
        <strain evidence="2">B3-1481</strain>
    </source>
</reference>
<sequence>MKNFFFYAAMLLLAASCNGSLLDVPDLQGQADDPSLRHEMIVLGSQLEDPYSVDNMNAALASLYSTKADRVVVEPSHLYLRFLPACEAELELLESCGLELLDHPVDYEIVREGDYYHDPDVPEGEITWQYAVVEKGHAFPGGIRYEILDECYIPSDEDIATRAGGVDWAEVEREAYRLTGNAGMLAPETRARESGTPQGRITIVDDKLGAEDGVKGVKVSCNSFVKFAHAYTDDEGYYKVDKNFNSRPRYRIVFKNKTGFAIGFNLLLQPASASTLGKNSPKGVNLSVSSSSDRKLFTRCVVNNAAYEYYRSCGSDDGDISTPPSNLRIWLFQNLELSSAPMLRQGAVVDDSVISDFLGEYTFLLKIFLPDLTIGLRGAGDYAEVYSRTVHELAHASHFMQVGKTYWNKYIKAMMSAFVNSGFTTYGNGTEENAGFCEIGEMWAYYMQSKLYRERYSLPDAAFGTSYWFYPQIMLYLDDRGLNRYKIFSSLTSDIDSREMLKKKLQYMYPEFKSAIVQAFGRYN</sequence>